<evidence type="ECO:0000256" key="7">
    <source>
        <dbReference type="ARBA" id="ARBA00022927"/>
    </source>
</evidence>
<dbReference type="GO" id="GO:0015627">
    <property type="term" value="C:type II protein secretion system complex"/>
    <property type="evidence" value="ECO:0007669"/>
    <property type="project" value="InterPro"/>
</dbReference>
<dbReference type="InterPro" id="IPR004846">
    <property type="entry name" value="T2SS/T3SS_dom"/>
</dbReference>
<evidence type="ECO:0000259" key="14">
    <source>
        <dbReference type="Pfam" id="PF03958"/>
    </source>
</evidence>
<dbReference type="Pfam" id="PF00263">
    <property type="entry name" value="Secretin"/>
    <property type="match status" value="1"/>
</dbReference>
<dbReference type="InterPro" id="IPR038591">
    <property type="entry name" value="NolW-like_sf"/>
</dbReference>
<keyword evidence="9" id="KW-0998">Cell outer membrane</keyword>
<dbReference type="InterPro" id="IPR001775">
    <property type="entry name" value="GspD/PilQ"/>
</dbReference>
<evidence type="ECO:0000256" key="4">
    <source>
        <dbReference type="ARBA" id="ARBA00022452"/>
    </source>
</evidence>
<gene>
    <name evidence="16" type="ordered locus">ABO_0433</name>
</gene>
<comment type="subcellular location">
    <subcellularLocation>
        <location evidence="1 10">Cell outer membrane</location>
    </subcellularLocation>
</comment>
<dbReference type="Proteomes" id="UP000008871">
    <property type="component" value="Chromosome"/>
</dbReference>
<dbReference type="NCBIfam" id="TIGR02517">
    <property type="entry name" value="type_II_gspD"/>
    <property type="match status" value="1"/>
</dbReference>
<dbReference type="InterPro" id="IPR049371">
    <property type="entry name" value="GspD-like_N0"/>
</dbReference>
<keyword evidence="4" id="KW-1134">Transmembrane beta strand</keyword>
<dbReference type="PRINTS" id="PR00811">
    <property type="entry name" value="BCTERIALGSPD"/>
</dbReference>
<dbReference type="KEGG" id="abo:ABO_0433"/>
<evidence type="ECO:0000256" key="6">
    <source>
        <dbReference type="ARBA" id="ARBA00022729"/>
    </source>
</evidence>
<evidence type="ECO:0000313" key="17">
    <source>
        <dbReference type="Proteomes" id="UP000008871"/>
    </source>
</evidence>
<keyword evidence="5" id="KW-0812">Transmembrane</keyword>
<feature type="chain" id="PRO_5004179053" evidence="12">
    <location>
        <begin position="33"/>
        <end position="710"/>
    </location>
</feature>
<evidence type="ECO:0000256" key="9">
    <source>
        <dbReference type="ARBA" id="ARBA00023237"/>
    </source>
</evidence>
<keyword evidence="3 10" id="KW-0813">Transport</keyword>
<evidence type="ECO:0000259" key="15">
    <source>
        <dbReference type="Pfam" id="PF21305"/>
    </source>
</evidence>
<dbReference type="eggNOG" id="COG1450">
    <property type="taxonomic scope" value="Bacteria"/>
</dbReference>
<keyword evidence="7" id="KW-0653">Protein transport</keyword>
<evidence type="ECO:0000313" key="16">
    <source>
        <dbReference type="EMBL" id="CAL15881.1"/>
    </source>
</evidence>
<protein>
    <submittedName>
        <fullName evidence="16">General (Type II) secretion pathway protein D</fullName>
    </submittedName>
</protein>
<evidence type="ECO:0000256" key="5">
    <source>
        <dbReference type="ARBA" id="ARBA00022692"/>
    </source>
</evidence>
<reference evidence="16 17" key="1">
    <citation type="journal article" date="2006" name="Nat. Biotechnol.">
        <title>Genome sequence of the ubiquitous hydrocarbon-degrading marine bacterium Alcanivorax borkumensis.</title>
        <authorList>
            <person name="Schneiker S."/>
            <person name="Martins dos Santos V.A.P."/>
            <person name="Bartels D."/>
            <person name="Bekel T."/>
            <person name="Brecht M."/>
            <person name="Buhrmester J."/>
            <person name="Chernikova T.N."/>
            <person name="Denaro R."/>
            <person name="Ferrer M."/>
            <person name="Gertler C."/>
            <person name="Goesmann A."/>
            <person name="Golyshina O.V."/>
            <person name="Kaminski F."/>
            <person name="Khachane A.N."/>
            <person name="Lang S."/>
            <person name="Linke B."/>
            <person name="McHardy A.C."/>
            <person name="Meyer F."/>
            <person name="Nechitaylo T."/>
            <person name="Puehler A."/>
            <person name="Regenhardt D."/>
            <person name="Rupp O."/>
            <person name="Sabirova J.S."/>
            <person name="Selbitschka W."/>
            <person name="Yakimov M.M."/>
            <person name="Timmis K.N."/>
            <person name="Vorhoelter F.-J."/>
            <person name="Weidner S."/>
            <person name="Kaiser O."/>
            <person name="Golyshin P.N."/>
        </authorList>
    </citation>
    <scope>NUCLEOTIDE SEQUENCE [LARGE SCALE GENOMIC DNA]</scope>
    <source>
        <strain evidence="17">ATCC 700651 / DSM 11573 / NCIMB 13689 / SK2</strain>
    </source>
</reference>
<dbReference type="EMBL" id="AM286690">
    <property type="protein sequence ID" value="CAL15881.1"/>
    <property type="molecule type" value="Genomic_DNA"/>
</dbReference>
<evidence type="ECO:0000256" key="1">
    <source>
        <dbReference type="ARBA" id="ARBA00004442"/>
    </source>
</evidence>
<keyword evidence="8" id="KW-0472">Membrane</keyword>
<feature type="domain" description="Type II/III secretion system secretin-like" evidence="13">
    <location>
        <begin position="450"/>
        <end position="614"/>
    </location>
</feature>
<dbReference type="PANTHER" id="PTHR30332">
    <property type="entry name" value="PROBABLE GENERAL SECRETION PATHWAY PROTEIN D"/>
    <property type="match status" value="1"/>
</dbReference>
<proteinExistence type="inferred from homology"/>
<dbReference type="Pfam" id="PF21305">
    <property type="entry name" value="type_II_gspD_N0"/>
    <property type="match status" value="1"/>
</dbReference>
<dbReference type="InterPro" id="IPR013356">
    <property type="entry name" value="T2SS_GspD"/>
</dbReference>
<organism evidence="16 17">
    <name type="scientific">Alcanivorax borkumensis (strain ATCC 700651 / DSM 11573 / NCIMB 13689 / SK2)</name>
    <dbReference type="NCBI Taxonomy" id="393595"/>
    <lineage>
        <taxon>Bacteria</taxon>
        <taxon>Pseudomonadati</taxon>
        <taxon>Pseudomonadota</taxon>
        <taxon>Gammaproteobacteria</taxon>
        <taxon>Oceanospirillales</taxon>
        <taxon>Alcanivoracaceae</taxon>
        <taxon>Alcanivorax</taxon>
    </lineage>
</organism>
<feature type="region of interest" description="Disordered" evidence="11">
    <location>
        <begin position="670"/>
        <end position="710"/>
    </location>
</feature>
<keyword evidence="17" id="KW-1185">Reference proteome</keyword>
<dbReference type="GO" id="GO:0015628">
    <property type="term" value="P:protein secretion by the type II secretion system"/>
    <property type="evidence" value="ECO:0007669"/>
    <property type="project" value="InterPro"/>
</dbReference>
<dbReference type="InterPro" id="IPR050810">
    <property type="entry name" value="Bact_Secretion_Sys_Channel"/>
</dbReference>
<feature type="domain" description="NolW-like" evidence="14">
    <location>
        <begin position="145"/>
        <end position="204"/>
    </location>
</feature>
<feature type="signal peptide" evidence="12">
    <location>
        <begin position="1"/>
        <end position="32"/>
    </location>
</feature>
<dbReference type="Gene3D" id="3.30.1370.120">
    <property type="match status" value="3"/>
</dbReference>
<dbReference type="STRING" id="393595.ABO_0433"/>
<dbReference type="GO" id="GO:0009279">
    <property type="term" value="C:cell outer membrane"/>
    <property type="evidence" value="ECO:0007669"/>
    <property type="project" value="UniProtKB-SubCell"/>
</dbReference>
<evidence type="ECO:0000256" key="12">
    <source>
        <dbReference type="SAM" id="SignalP"/>
    </source>
</evidence>
<dbReference type="InterPro" id="IPR005644">
    <property type="entry name" value="NolW-like"/>
</dbReference>
<dbReference type="PANTHER" id="PTHR30332:SF24">
    <property type="entry name" value="SECRETIN GSPD-RELATED"/>
    <property type="match status" value="1"/>
</dbReference>
<feature type="domain" description="GspD-like N0" evidence="15">
    <location>
        <begin position="49"/>
        <end position="119"/>
    </location>
</feature>
<evidence type="ECO:0000259" key="13">
    <source>
        <dbReference type="Pfam" id="PF00263"/>
    </source>
</evidence>
<accession>Q0VSG7</accession>
<evidence type="ECO:0000256" key="11">
    <source>
        <dbReference type="SAM" id="MobiDB-lite"/>
    </source>
</evidence>
<comment type="similarity">
    <text evidence="2">Belongs to the bacterial secretin family. GSP D subfamily.</text>
</comment>
<evidence type="ECO:0000256" key="3">
    <source>
        <dbReference type="ARBA" id="ARBA00022448"/>
    </source>
</evidence>
<sequence>MSGFMTPFFRTSLSKIMLLLALSAVMVTSLHAQTTNQVQASDDGESWTVNIRNADIQAFISQVAQMTGKNFVVDPRVRARDVTVVSTKSLTSNEVYELFLSVLQVHGYAAVSVGDITKIVPNTTAKQSNLPLVEKGSSSGEELVTRVIAVESTPVEELVPVLRPLVPQYGHLAAVGSANALIISDHLDNIRRMEAIISSLDSAESEDVQVLKLKHAFAGDMVKMLESLTPQTGGRGGKSAEGGVIVVADERTNRLIIKGDRVTRQRMLQMVRSLDTEETNNSGAKVIRLSHGDAKSMAELLKNFVDGASVNRAGGDGKTTSVALNNNEVSIQADESLNALVVRAKPAMMKQIQSVISKLDVRRAQILIEAAIVEISGEQGKNLGFQYVGGSNEDGVGAVNFGGNGLSVNSVVQALASDDPSGLSLGDGITAGLGETDSDGDLKWGALIQALSTSSDVNLLSTPSILTLDNEEASIIVGENVPFVTGQSTNTGSGVSNPFTTIQREDVGLTLKVTPHVAGLSTIRLELEQESSAVKDSAGDAVDIVTTTRKLQSTVLADDAETIALGGLIKDDIRVTVRKVPFLGDIPVLGFLFRSTSKDRVKSNLMVFLKPTILGNNDRLVEMSRDKYMGLTALQFRLNDDGELEQVEKNPIPQSLDHIFEGRTPVPQDFRDAYFNQQNRPVPATKKDIEDKRPKTVPGVDRQAEGDSDL</sequence>
<name>Q0VSG7_ALCBS</name>
<feature type="domain" description="NolW-like" evidence="14">
    <location>
        <begin position="285"/>
        <end position="365"/>
    </location>
</feature>
<keyword evidence="6 12" id="KW-0732">Signal</keyword>
<feature type="domain" description="NolW-like" evidence="14">
    <location>
        <begin position="208"/>
        <end position="278"/>
    </location>
</feature>
<evidence type="ECO:0000256" key="2">
    <source>
        <dbReference type="ARBA" id="ARBA00006980"/>
    </source>
</evidence>
<dbReference type="AlphaFoldDB" id="Q0VSG7"/>
<feature type="compositionally biased region" description="Basic and acidic residues" evidence="11">
    <location>
        <begin position="685"/>
        <end position="694"/>
    </location>
</feature>
<evidence type="ECO:0000256" key="8">
    <source>
        <dbReference type="ARBA" id="ARBA00023136"/>
    </source>
</evidence>
<evidence type="ECO:0000256" key="10">
    <source>
        <dbReference type="RuleBase" id="RU004004"/>
    </source>
</evidence>
<dbReference type="HOGENOM" id="CLU_006756_1_1_6"/>
<dbReference type="Pfam" id="PF03958">
    <property type="entry name" value="Secretin_N"/>
    <property type="match status" value="3"/>
</dbReference>